<sequence length="73" mass="8468">MTQPFIYINTKSYGTYRTYKILQGSYTGTSLHGLVSDAQRYSSHIQGFVNYIEAQGAHMIEEDRTFINFDNDY</sequence>
<name>A0A076G7K4_9CAUD</name>
<evidence type="ECO:0000313" key="1">
    <source>
        <dbReference type="EMBL" id="AII27919.1"/>
    </source>
</evidence>
<proteinExistence type="predicted"/>
<organism evidence="1 2">
    <name type="scientific">Bacillus phage Bobb</name>
    <dbReference type="NCBI Taxonomy" id="1527469"/>
    <lineage>
        <taxon>Viruses</taxon>
        <taxon>Duplodnaviria</taxon>
        <taxon>Heunggongvirae</taxon>
        <taxon>Uroviricota</taxon>
        <taxon>Caudoviricetes</taxon>
        <taxon>Herelleviridae</taxon>
        <taxon>Bastillevirinae</taxon>
        <taxon>Agatevirus</taxon>
        <taxon>Agatevirus bobb</taxon>
    </lineage>
</organism>
<evidence type="ECO:0000313" key="2">
    <source>
        <dbReference type="Proteomes" id="UP000028664"/>
    </source>
</evidence>
<protein>
    <submittedName>
        <fullName evidence="1">Uncharacterized protein</fullName>
    </submittedName>
</protein>
<dbReference type="GeneID" id="20283305"/>
<dbReference type="RefSeq" id="YP_009056287.1">
    <property type="nucleotide sequence ID" value="NC_024792.1"/>
</dbReference>
<dbReference type="OrthoDB" id="40656at10239"/>
<dbReference type="Proteomes" id="UP000028664">
    <property type="component" value="Segment"/>
</dbReference>
<dbReference type="KEGG" id="vg:20283305"/>
<accession>A0A076G7K4</accession>
<keyword evidence="2" id="KW-1185">Reference proteome</keyword>
<dbReference type="EMBL" id="KM051843">
    <property type="protein sequence ID" value="AII27919.1"/>
    <property type="molecule type" value="Genomic_DNA"/>
</dbReference>
<reference evidence="1 2" key="1">
    <citation type="submission" date="2014-06" db="EMBL/GenBank/DDBJ databases">
        <title>Bioinformatic genomic analysis of Bacillus phage Bobb.</title>
        <authorList>
            <person name="Lewis H.M.N."/>
            <person name="Temple L."/>
            <person name="Barth R.N."/>
            <person name="Bowles K.M."/>
            <person name="Churchin D.I."/>
            <person name="Scott-Croshaw C."/>
            <person name="Glasgow G.H."/>
            <person name="Gloe M.W."/>
            <person name="McGough T.M."/>
            <person name="Nutbrown S.A."/>
            <person name="Romulus S.R."/>
            <person name="Sanders K.A.M."/>
            <person name="Diachok C.R."/>
            <person name="Serigano J.P."/>
            <person name="Shin D."/>
            <person name="Suresh M.H."/>
            <person name="Conner A.R.N."/>
            <person name="Korba R.M."/>
            <person name="Livermore R.J."/>
            <person name="Rohlf M.B."/>
            <person name="Utterback S.D."/>
            <person name="Wilson V.E."/>
        </authorList>
    </citation>
    <scope>NUCLEOTIDE SEQUENCE [LARGE SCALE GENOMIC DNA]</scope>
</reference>